<sequence length="178" mass="19984">MQDANEFPKKLGITADIRHLNPGLKIASGRGGQDGPPRQCVDMKMPTDMIPTGQQIFTTLSLYGSVEWIRTSSGRNPVEGYIQSPHVAWRFRGGSDAEMAQLIATLVSDTSTQEEWTLDHSSRNWLLAPSRVLHECATDSLTFRKEAVRITLSDPEFCERANHDLALIISRLRDYTRL</sequence>
<dbReference type="OrthoDB" id="4555946at2"/>
<gene>
    <name evidence="1" type="ORF">TPA0598_05_04170</name>
</gene>
<organism evidence="1 2">
    <name type="scientific">Streptomyces lydicamycinicus</name>
    <dbReference type="NCBI Taxonomy" id="1546107"/>
    <lineage>
        <taxon>Bacteria</taxon>
        <taxon>Bacillati</taxon>
        <taxon>Actinomycetota</taxon>
        <taxon>Actinomycetes</taxon>
        <taxon>Kitasatosporales</taxon>
        <taxon>Streptomycetaceae</taxon>
        <taxon>Streptomyces</taxon>
    </lineage>
</organism>
<evidence type="ECO:0000313" key="2">
    <source>
        <dbReference type="Proteomes" id="UP000048965"/>
    </source>
</evidence>
<dbReference type="Proteomes" id="UP000048965">
    <property type="component" value="Unassembled WGS sequence"/>
</dbReference>
<dbReference type="RefSeq" id="WP_158894569.1">
    <property type="nucleotide sequence ID" value="NZ_BBNO01000005.1"/>
</dbReference>
<evidence type="ECO:0000313" key="1">
    <source>
        <dbReference type="EMBL" id="GAO09695.1"/>
    </source>
</evidence>
<name>A0A0P4R9K1_9ACTN</name>
<dbReference type="EMBL" id="BBNO01000005">
    <property type="protein sequence ID" value="GAO09695.1"/>
    <property type="molecule type" value="Genomic_DNA"/>
</dbReference>
<proteinExistence type="predicted"/>
<dbReference type="AlphaFoldDB" id="A0A0P4R9K1"/>
<reference evidence="1 2" key="2">
    <citation type="journal article" date="2015" name="Stand. Genomic Sci.">
        <title>Draft genome sequence of marine-derived Streptomyces sp. TP-A0598, a producer of anti-MRSA antibiotic lydicamycins.</title>
        <authorList>
            <person name="Komaki H."/>
            <person name="Ichikawa N."/>
            <person name="Hosoyama A."/>
            <person name="Fujita N."/>
            <person name="Igarashi Y."/>
        </authorList>
    </citation>
    <scope>NUCLEOTIDE SEQUENCE [LARGE SCALE GENOMIC DNA]</scope>
    <source>
        <strain evidence="1 2">NBRC 110027</strain>
    </source>
</reference>
<accession>A0A0P4R9K1</accession>
<keyword evidence="2" id="KW-1185">Reference proteome</keyword>
<comment type="caution">
    <text evidence="1">The sequence shown here is derived from an EMBL/GenBank/DDBJ whole genome shotgun (WGS) entry which is preliminary data.</text>
</comment>
<reference evidence="2" key="1">
    <citation type="submission" date="2014-09" db="EMBL/GenBank/DDBJ databases">
        <title>Whole genome shotgun sequence of Streptomyces sp. NBRC 110027.</title>
        <authorList>
            <person name="Komaki H."/>
            <person name="Ichikawa N."/>
            <person name="Katano-Makiyama Y."/>
            <person name="Hosoyama A."/>
            <person name="Hashimoto M."/>
            <person name="Uohara A."/>
            <person name="Kitahashi Y."/>
            <person name="Ohji S."/>
            <person name="Kimura A."/>
            <person name="Yamazoe A."/>
            <person name="Igarashi Y."/>
            <person name="Fujita N."/>
        </authorList>
    </citation>
    <scope>NUCLEOTIDE SEQUENCE [LARGE SCALE GENOMIC DNA]</scope>
    <source>
        <strain evidence="2">NBRC 110027</strain>
    </source>
</reference>
<protein>
    <submittedName>
        <fullName evidence="1">Uncharacterized protein</fullName>
    </submittedName>
</protein>